<organism evidence="1 2">
    <name type="scientific">Hartmannibacter diazotrophicus</name>
    <dbReference type="NCBI Taxonomy" id="1482074"/>
    <lineage>
        <taxon>Bacteria</taxon>
        <taxon>Pseudomonadati</taxon>
        <taxon>Pseudomonadota</taxon>
        <taxon>Alphaproteobacteria</taxon>
        <taxon>Hyphomicrobiales</taxon>
        <taxon>Pleomorphomonadaceae</taxon>
        <taxon>Hartmannibacter</taxon>
    </lineage>
</organism>
<sequence>MTTPTKSGFDILPGYDGAVIAISAKGHITADDYEKTLTPLVEERIASFGKIRFLYILGPEFQSFSAGAAFDDARLGLSHLGDFERIAVVTDIDWISWGMRLFAPLIPAPVRVLPVDAIEDAKAWISAD</sequence>
<dbReference type="AlphaFoldDB" id="A0A2C9DEF8"/>
<gene>
    <name evidence="1" type="ORF">HDIA_4864</name>
</gene>
<dbReference type="OrthoDB" id="5457369at2"/>
<reference evidence="2" key="1">
    <citation type="submission" date="2017-09" db="EMBL/GenBank/DDBJ databases">
        <title>Genome sequence of Nannocystis excedens DSM 71.</title>
        <authorList>
            <person name="Blom J."/>
        </authorList>
    </citation>
    <scope>NUCLEOTIDE SEQUENCE [LARGE SCALE GENOMIC DNA]</scope>
    <source>
        <strain evidence="2">type strain: E19</strain>
    </source>
</reference>
<dbReference type="InterPro" id="IPR038396">
    <property type="entry name" value="SpoIIAA-like_sf"/>
</dbReference>
<accession>A0A2C9DEF8</accession>
<protein>
    <recommendedName>
        <fullName evidence="3">SpoIIAA-like protein</fullName>
    </recommendedName>
</protein>
<dbReference type="EMBL" id="LT960614">
    <property type="protein sequence ID" value="SON58405.1"/>
    <property type="molecule type" value="Genomic_DNA"/>
</dbReference>
<name>A0A2C9DEF8_9HYPH</name>
<dbReference type="SUPFAM" id="SSF52091">
    <property type="entry name" value="SpoIIaa-like"/>
    <property type="match status" value="1"/>
</dbReference>
<keyword evidence="2" id="KW-1185">Reference proteome</keyword>
<dbReference type="InterPro" id="IPR036513">
    <property type="entry name" value="STAS_dom_sf"/>
</dbReference>
<dbReference type="KEGG" id="hdi:HDIA_4864"/>
<evidence type="ECO:0000313" key="2">
    <source>
        <dbReference type="Proteomes" id="UP000223606"/>
    </source>
</evidence>
<dbReference type="Proteomes" id="UP000223606">
    <property type="component" value="Chromosome 1"/>
</dbReference>
<evidence type="ECO:0000313" key="1">
    <source>
        <dbReference type="EMBL" id="SON58405.1"/>
    </source>
</evidence>
<dbReference type="Pfam" id="PF11964">
    <property type="entry name" value="SpoIIAA-like"/>
    <property type="match status" value="1"/>
</dbReference>
<dbReference type="InterPro" id="IPR021866">
    <property type="entry name" value="SpoIIAA-like"/>
</dbReference>
<proteinExistence type="predicted"/>
<evidence type="ECO:0008006" key="3">
    <source>
        <dbReference type="Google" id="ProtNLM"/>
    </source>
</evidence>
<dbReference type="RefSeq" id="WP_157775812.1">
    <property type="nucleotide sequence ID" value="NZ_LT960614.1"/>
</dbReference>
<dbReference type="Gene3D" id="3.40.50.10600">
    <property type="entry name" value="SpoIIaa-like domains"/>
    <property type="match status" value="1"/>
</dbReference>